<evidence type="ECO:0000313" key="3">
    <source>
        <dbReference type="Proteomes" id="UP000324376"/>
    </source>
</evidence>
<dbReference type="Pfam" id="PF14302">
    <property type="entry name" value="DUF4377"/>
    <property type="match status" value="1"/>
</dbReference>
<dbReference type="InterPro" id="IPR025485">
    <property type="entry name" value="DUF4377"/>
</dbReference>
<dbReference type="Proteomes" id="UP000324376">
    <property type="component" value="Unassembled WGS sequence"/>
</dbReference>
<gene>
    <name evidence="2" type="ORF">BD809_10199</name>
</gene>
<dbReference type="EMBL" id="VNHU01000001">
    <property type="protein sequence ID" value="TYP76953.1"/>
    <property type="molecule type" value="Genomic_DNA"/>
</dbReference>
<dbReference type="PROSITE" id="PS51257">
    <property type="entry name" value="PROKAR_LIPOPROTEIN"/>
    <property type="match status" value="1"/>
</dbReference>
<sequence length="231" mass="25921">MKKLISVVLLTLFFASCKETKRLLVADHLVDCTGVGSQQCMLIKENPDDDWTLFYDKIEGFEFEEGFSYEIEVEVTAIDNPPADGSSLRYRLSKVLSKTKTIKPKNLSVQQPVTIEYEATSRGFYLAAIITQETVTISHDRNRKETNSKPCSKQAWEKVQSLLNTIKIKEIHTLEAPTGKRLFDGAAHAQLKISSGDSVYTSTSFDHGAPPKQIEPLIKHILSLVESVEKE</sequence>
<name>A0A5S5CG12_9FLAO</name>
<reference evidence="2 3" key="1">
    <citation type="submission" date="2019-07" db="EMBL/GenBank/DDBJ databases">
        <title>Genomic Encyclopedia of Archaeal and Bacterial Type Strains, Phase II (KMG-II): from individual species to whole genera.</title>
        <authorList>
            <person name="Goeker M."/>
        </authorList>
    </citation>
    <scope>NUCLEOTIDE SEQUENCE [LARGE SCALE GENOMIC DNA]</scope>
    <source>
        <strain evidence="2 3">DSM 17527</strain>
    </source>
</reference>
<feature type="domain" description="DUF4377" evidence="1">
    <location>
        <begin position="25"/>
        <end position="98"/>
    </location>
</feature>
<dbReference type="AlphaFoldDB" id="A0A5S5CG12"/>
<comment type="caution">
    <text evidence="2">The sequence shown here is derived from an EMBL/GenBank/DDBJ whole genome shotgun (WGS) entry which is preliminary data.</text>
</comment>
<evidence type="ECO:0000259" key="1">
    <source>
        <dbReference type="Pfam" id="PF14302"/>
    </source>
</evidence>
<evidence type="ECO:0000313" key="2">
    <source>
        <dbReference type="EMBL" id="TYP76953.1"/>
    </source>
</evidence>
<accession>A0A5S5CG12</accession>
<protein>
    <submittedName>
        <fullName evidence="2">Uncharacterized protein DUF4377</fullName>
    </submittedName>
</protein>
<proteinExistence type="predicted"/>
<dbReference type="RefSeq" id="WP_170251712.1">
    <property type="nucleotide sequence ID" value="NZ_VNHU01000001.1"/>
</dbReference>
<organism evidence="2 3">
    <name type="scientific">Aquimarina intermedia</name>
    <dbReference type="NCBI Taxonomy" id="350814"/>
    <lineage>
        <taxon>Bacteria</taxon>
        <taxon>Pseudomonadati</taxon>
        <taxon>Bacteroidota</taxon>
        <taxon>Flavobacteriia</taxon>
        <taxon>Flavobacteriales</taxon>
        <taxon>Flavobacteriaceae</taxon>
        <taxon>Aquimarina</taxon>
    </lineage>
</organism>
<keyword evidence="3" id="KW-1185">Reference proteome</keyword>